<evidence type="ECO:0000313" key="2">
    <source>
        <dbReference type="EMBL" id="SCA60171.1"/>
    </source>
</evidence>
<dbReference type="InterPro" id="IPR008780">
    <property type="entry name" value="Plasmodium_Vir"/>
</dbReference>
<dbReference type="Pfam" id="PF05795">
    <property type="entry name" value="Plasmodium_Vir"/>
    <property type="match status" value="1"/>
</dbReference>
<feature type="compositionally biased region" description="Polar residues" evidence="1">
    <location>
        <begin position="271"/>
        <end position="282"/>
    </location>
</feature>
<reference evidence="2 3" key="1">
    <citation type="submission" date="2016-07" db="EMBL/GenBank/DDBJ databases">
        <authorList>
            <consortium name="Pathogen Informatics"/>
        </authorList>
    </citation>
    <scope>NUCLEOTIDE SEQUENCE [LARGE SCALE GENOMIC DNA]</scope>
</reference>
<accession>A0A1G4EAC5</accession>
<sequence>MDDCDEVLRTSLFTYSQYNIFNQNVEVKDQNVECEKLSKEFTMYRNFKNFCQKLSGNIKNVCIFMSEPPRKREPSQERETLQKEVYCDNLNYWLYDILIKSKVPDNEKNILKSKIIHVFSKLWDTTNCNENCELSLYDIDTNDFGYMKELYDYSKSYKAMEYYTSNLDALECKSQYCSYINKVDKIYKIAEQKCSSAKDKPYCTIYDNIPKDKIPSEFFRQYKCTQNDVVESLVNDEKIFGTKFQILEYDNNYSSSVSSRVSGQDSPVALDQSTSEQSPSNNSAKVGLTLFGMSSIPLFLIYKFTPGGNFIRKLIRKNSGSMSISDNMSSQDWFGLSPEYQNDGLQNKRFEVLYQAMRKP</sequence>
<organism evidence="2 3">
    <name type="scientific">Plasmodium vivax</name>
    <name type="common">malaria parasite P. vivax</name>
    <dbReference type="NCBI Taxonomy" id="5855"/>
    <lineage>
        <taxon>Eukaryota</taxon>
        <taxon>Sar</taxon>
        <taxon>Alveolata</taxon>
        <taxon>Apicomplexa</taxon>
        <taxon>Aconoidasida</taxon>
        <taxon>Haemosporida</taxon>
        <taxon>Plasmodiidae</taxon>
        <taxon>Plasmodium</taxon>
        <taxon>Plasmodium (Plasmodium)</taxon>
    </lineage>
</organism>
<dbReference type="Proteomes" id="UP000305196">
    <property type="component" value="Unassembled WGS sequence"/>
</dbReference>
<feature type="region of interest" description="Disordered" evidence="1">
    <location>
        <begin position="258"/>
        <end position="282"/>
    </location>
</feature>
<dbReference type="EMBL" id="FLYI01000111">
    <property type="protein sequence ID" value="SCA60171.1"/>
    <property type="molecule type" value="Genomic_DNA"/>
</dbReference>
<proteinExistence type="predicted"/>
<name>A0A1G4EAC5_PLAVI</name>
<gene>
    <name evidence="2" type="ORF">PVC01_000008300</name>
</gene>
<dbReference type="VEuPathDB" id="PlasmoDB:PVP01_0000270"/>
<evidence type="ECO:0000256" key="1">
    <source>
        <dbReference type="SAM" id="MobiDB-lite"/>
    </source>
</evidence>
<protein>
    <submittedName>
        <fullName evidence="2">VIR protein</fullName>
    </submittedName>
</protein>
<dbReference type="VEuPathDB" id="PlasmoDB:PVW1_000015100"/>
<dbReference type="AlphaFoldDB" id="A0A1G4EAC5"/>
<evidence type="ECO:0000313" key="3">
    <source>
        <dbReference type="Proteomes" id="UP000305196"/>
    </source>
</evidence>
<dbReference type="VEuPathDB" id="PlasmoDB:PVPAM_130007900"/>